<dbReference type="InterPro" id="IPR045584">
    <property type="entry name" value="Pilin-like"/>
</dbReference>
<dbReference type="EMBL" id="MFUA01000002">
    <property type="protein sequence ID" value="OGI77779.1"/>
    <property type="molecule type" value="Genomic_DNA"/>
</dbReference>
<sequence>MTIFNKKIKKNAGMTYVELIVVLSIFAVLSSVIIFNHGKFQAKVDLKNLASDIALKIVEAQKSALSGKWNSNALTNWKPSYGVFLTSSLLQDYSDNIYLNKKFIYFADLDQNNSFDDSPSCTTTECLEKITITKGNYIDRIDRYSGITSTQILNPLSVTFKRPDSSAVFKDSNGVTLTGFDYMQITIKSPKEVVAFIKIYPSGRVQVN</sequence>
<name>A0A1F6W795_9BACT</name>
<keyword evidence="1" id="KW-0812">Transmembrane</keyword>
<dbReference type="SUPFAM" id="SSF54523">
    <property type="entry name" value="Pili subunits"/>
    <property type="match status" value="1"/>
</dbReference>
<reference evidence="2 3" key="1">
    <citation type="journal article" date="2016" name="Nat. Commun.">
        <title>Thousands of microbial genomes shed light on interconnected biogeochemical processes in an aquifer system.</title>
        <authorList>
            <person name="Anantharaman K."/>
            <person name="Brown C.T."/>
            <person name="Hug L.A."/>
            <person name="Sharon I."/>
            <person name="Castelle C.J."/>
            <person name="Probst A.J."/>
            <person name="Thomas B.C."/>
            <person name="Singh A."/>
            <person name="Wilkins M.J."/>
            <person name="Karaoz U."/>
            <person name="Brodie E.L."/>
            <person name="Williams K.H."/>
            <person name="Hubbard S.S."/>
            <person name="Banfield J.F."/>
        </authorList>
    </citation>
    <scope>NUCLEOTIDE SEQUENCE [LARGE SCALE GENOMIC DNA]</scope>
</reference>
<gene>
    <name evidence="2" type="ORF">A3B85_03395</name>
</gene>
<dbReference type="Proteomes" id="UP000178374">
    <property type="component" value="Unassembled WGS sequence"/>
</dbReference>
<evidence type="ECO:0000313" key="2">
    <source>
        <dbReference type="EMBL" id="OGI77779.1"/>
    </source>
</evidence>
<organism evidence="2 3">
    <name type="scientific">Candidatus Nomurabacteria bacterium RIFCSPHIGHO2_02_FULL_37_13</name>
    <dbReference type="NCBI Taxonomy" id="1801750"/>
    <lineage>
        <taxon>Bacteria</taxon>
        <taxon>Candidatus Nomuraibacteriota</taxon>
    </lineage>
</organism>
<dbReference type="InterPro" id="IPR012902">
    <property type="entry name" value="N_methyl_site"/>
</dbReference>
<proteinExistence type="predicted"/>
<protein>
    <recommendedName>
        <fullName evidence="4">General secretion pathway GspH domain-containing protein</fullName>
    </recommendedName>
</protein>
<keyword evidence="1" id="KW-0472">Membrane</keyword>
<evidence type="ECO:0008006" key="4">
    <source>
        <dbReference type="Google" id="ProtNLM"/>
    </source>
</evidence>
<dbReference type="STRING" id="1801750.A3B85_03395"/>
<feature type="transmembrane region" description="Helical" evidence="1">
    <location>
        <begin position="12"/>
        <end position="35"/>
    </location>
</feature>
<keyword evidence="1" id="KW-1133">Transmembrane helix</keyword>
<dbReference type="AlphaFoldDB" id="A0A1F6W795"/>
<accession>A0A1F6W795</accession>
<evidence type="ECO:0000313" key="3">
    <source>
        <dbReference type="Proteomes" id="UP000178374"/>
    </source>
</evidence>
<evidence type="ECO:0000256" key="1">
    <source>
        <dbReference type="SAM" id="Phobius"/>
    </source>
</evidence>
<dbReference type="NCBIfam" id="TIGR02532">
    <property type="entry name" value="IV_pilin_GFxxxE"/>
    <property type="match status" value="1"/>
</dbReference>
<comment type="caution">
    <text evidence="2">The sequence shown here is derived from an EMBL/GenBank/DDBJ whole genome shotgun (WGS) entry which is preliminary data.</text>
</comment>